<reference evidence="1" key="1">
    <citation type="submission" date="2020-10" db="EMBL/GenBank/DDBJ databases">
        <authorList>
            <person name="Gilroy R."/>
        </authorList>
    </citation>
    <scope>NUCLEOTIDE SEQUENCE</scope>
    <source>
        <strain evidence="1">4920</strain>
    </source>
</reference>
<comment type="caution">
    <text evidence="1">The sequence shown here is derived from an EMBL/GenBank/DDBJ whole genome shotgun (WGS) entry which is preliminary data.</text>
</comment>
<accession>A0A9D1NFL2</accession>
<dbReference type="AlphaFoldDB" id="A0A9D1NFL2"/>
<proteinExistence type="predicted"/>
<dbReference type="Proteomes" id="UP000886743">
    <property type="component" value="Unassembled WGS sequence"/>
</dbReference>
<gene>
    <name evidence="1" type="ORF">IAC74_01580</name>
</gene>
<organism evidence="1 2">
    <name type="scientific">Candidatus Aphodoplasma excrementigallinarum</name>
    <dbReference type="NCBI Taxonomy" id="2840673"/>
    <lineage>
        <taxon>Bacteria</taxon>
        <taxon>Bacillati</taxon>
        <taxon>Bacillota</taxon>
        <taxon>Clostridia</taxon>
        <taxon>Eubacteriales</taxon>
        <taxon>Candidatus Aphodoplasma</taxon>
    </lineage>
</organism>
<protein>
    <submittedName>
        <fullName evidence="1">Uncharacterized protein</fullName>
    </submittedName>
</protein>
<sequence length="95" mass="10830">MKTIQCLRCATPMRHVMDTKFQLGQTGWLLGDWPNLLAGSLEAAVYTCPSCGKIELFQLENTEGPDAIAQRQCPRCGRWHDLDDSKCPFCKYKYE</sequence>
<reference evidence="1" key="2">
    <citation type="journal article" date="2021" name="PeerJ">
        <title>Extensive microbial diversity within the chicken gut microbiome revealed by metagenomics and culture.</title>
        <authorList>
            <person name="Gilroy R."/>
            <person name="Ravi A."/>
            <person name="Getino M."/>
            <person name="Pursley I."/>
            <person name="Horton D.L."/>
            <person name="Alikhan N.F."/>
            <person name="Baker D."/>
            <person name="Gharbi K."/>
            <person name="Hall N."/>
            <person name="Watson M."/>
            <person name="Adriaenssens E.M."/>
            <person name="Foster-Nyarko E."/>
            <person name="Jarju S."/>
            <person name="Secka A."/>
            <person name="Antonio M."/>
            <person name="Oren A."/>
            <person name="Chaudhuri R.R."/>
            <person name="La Ragione R."/>
            <person name="Hildebrand F."/>
            <person name="Pallen M.J."/>
        </authorList>
    </citation>
    <scope>NUCLEOTIDE SEQUENCE</scope>
    <source>
        <strain evidence="1">4920</strain>
    </source>
</reference>
<dbReference type="EMBL" id="DVOF01000047">
    <property type="protein sequence ID" value="HIV02237.1"/>
    <property type="molecule type" value="Genomic_DNA"/>
</dbReference>
<evidence type="ECO:0000313" key="1">
    <source>
        <dbReference type="EMBL" id="HIV02237.1"/>
    </source>
</evidence>
<name>A0A9D1NFL2_9FIRM</name>
<evidence type="ECO:0000313" key="2">
    <source>
        <dbReference type="Proteomes" id="UP000886743"/>
    </source>
</evidence>